<protein>
    <submittedName>
        <fullName evidence="1">Uncharacterized protein</fullName>
    </submittedName>
</protein>
<dbReference type="Pfam" id="PF00625">
    <property type="entry name" value="Guanylate_kin"/>
    <property type="match status" value="1"/>
</dbReference>
<dbReference type="SUPFAM" id="SSF52540">
    <property type="entry name" value="P-loop containing nucleoside triphosphate hydrolases"/>
    <property type="match status" value="1"/>
</dbReference>
<comment type="caution">
    <text evidence="1">The sequence shown here is derived from an EMBL/GenBank/DDBJ whole genome shotgun (WGS) entry which is preliminary data.</text>
</comment>
<dbReference type="AlphaFoldDB" id="A0A6S7J4R8"/>
<dbReference type="OrthoDB" id="336747at2759"/>
<organism evidence="1 2">
    <name type="scientific">Paramuricea clavata</name>
    <name type="common">Red gorgonian</name>
    <name type="synonym">Violescent sea-whip</name>
    <dbReference type="NCBI Taxonomy" id="317549"/>
    <lineage>
        <taxon>Eukaryota</taxon>
        <taxon>Metazoa</taxon>
        <taxon>Cnidaria</taxon>
        <taxon>Anthozoa</taxon>
        <taxon>Octocorallia</taxon>
        <taxon>Malacalcyonacea</taxon>
        <taxon>Plexauridae</taxon>
        <taxon>Paramuricea</taxon>
    </lineage>
</organism>
<dbReference type="InterPro" id="IPR050716">
    <property type="entry name" value="MAGUK"/>
</dbReference>
<dbReference type="Gene3D" id="3.40.50.300">
    <property type="entry name" value="P-loop containing nucleotide triphosphate hydrolases"/>
    <property type="match status" value="1"/>
</dbReference>
<sequence length="94" mass="10640">CLKSLRCSEFAPYIVFIAVPPVVGTNTEDSADKEPTDESLVKLAKDSEALYQKYDYLFDMTIVNHNIEDTITNLESSLAKLHNSPQWVPASWIY</sequence>
<accession>A0A6S7J4R8</accession>
<dbReference type="InterPro" id="IPR008144">
    <property type="entry name" value="Guanylate_kin-like_dom"/>
</dbReference>
<dbReference type="Proteomes" id="UP001152795">
    <property type="component" value="Unassembled WGS sequence"/>
</dbReference>
<dbReference type="PROSITE" id="PS50052">
    <property type="entry name" value="GUANYLATE_KINASE_2"/>
    <property type="match status" value="1"/>
</dbReference>
<keyword evidence="2" id="KW-1185">Reference proteome</keyword>
<name>A0A6S7J4R8_PARCT</name>
<proteinExistence type="predicted"/>
<dbReference type="InterPro" id="IPR008145">
    <property type="entry name" value="GK/Ca_channel_bsu"/>
</dbReference>
<feature type="non-terminal residue" evidence="1">
    <location>
        <position position="94"/>
    </location>
</feature>
<evidence type="ECO:0000313" key="1">
    <source>
        <dbReference type="EMBL" id="CAB4024030.1"/>
    </source>
</evidence>
<gene>
    <name evidence="1" type="ORF">PACLA_8A019001</name>
</gene>
<evidence type="ECO:0000313" key="2">
    <source>
        <dbReference type="Proteomes" id="UP001152795"/>
    </source>
</evidence>
<reference evidence="1" key="1">
    <citation type="submission" date="2020-04" db="EMBL/GenBank/DDBJ databases">
        <authorList>
            <person name="Alioto T."/>
            <person name="Alioto T."/>
            <person name="Gomez Garrido J."/>
        </authorList>
    </citation>
    <scope>NUCLEOTIDE SEQUENCE</scope>
    <source>
        <strain evidence="1">A484AB</strain>
    </source>
</reference>
<dbReference type="EMBL" id="CACRXK020012806">
    <property type="protein sequence ID" value="CAB4024030.1"/>
    <property type="molecule type" value="Genomic_DNA"/>
</dbReference>
<dbReference type="InterPro" id="IPR027417">
    <property type="entry name" value="P-loop_NTPase"/>
</dbReference>
<dbReference type="PANTHER" id="PTHR23122">
    <property type="entry name" value="MEMBRANE-ASSOCIATED GUANYLATE KINASE MAGUK"/>
    <property type="match status" value="1"/>
</dbReference>